<dbReference type="Pfam" id="PF07898">
    <property type="entry name" value="DUF1676"/>
    <property type="match status" value="1"/>
</dbReference>
<reference evidence="2" key="1">
    <citation type="submission" date="2022-07" db="EMBL/GenBank/DDBJ databases">
        <authorList>
            <person name="Trinca V."/>
            <person name="Uliana J.V.C."/>
            <person name="Torres T.T."/>
            <person name="Ward R.J."/>
            <person name="Monesi N."/>
        </authorList>
    </citation>
    <scope>NUCLEOTIDE SEQUENCE</scope>
    <source>
        <strain evidence="2">HSMRA1968</strain>
        <tissue evidence="2">Whole embryos</tissue>
    </source>
</reference>
<dbReference type="PANTHER" id="PTHR21879">
    <property type="entry name" value="FI03362P-RELATED-RELATED"/>
    <property type="match status" value="1"/>
</dbReference>
<keyword evidence="3" id="KW-1185">Reference proteome</keyword>
<dbReference type="EMBL" id="WJQU01000003">
    <property type="protein sequence ID" value="KAJ6637523.1"/>
    <property type="molecule type" value="Genomic_DNA"/>
</dbReference>
<name>A0A9Q0MT63_9DIPT</name>
<dbReference type="GO" id="GO:0016020">
    <property type="term" value="C:membrane"/>
    <property type="evidence" value="ECO:0007669"/>
    <property type="project" value="TreeGrafter"/>
</dbReference>
<keyword evidence="1" id="KW-1133">Transmembrane helix</keyword>
<accession>A0A9Q0MT63</accession>
<feature type="transmembrane region" description="Helical" evidence="1">
    <location>
        <begin position="274"/>
        <end position="296"/>
    </location>
</feature>
<organism evidence="2 3">
    <name type="scientific">Pseudolycoriella hygida</name>
    <dbReference type="NCBI Taxonomy" id="35572"/>
    <lineage>
        <taxon>Eukaryota</taxon>
        <taxon>Metazoa</taxon>
        <taxon>Ecdysozoa</taxon>
        <taxon>Arthropoda</taxon>
        <taxon>Hexapoda</taxon>
        <taxon>Insecta</taxon>
        <taxon>Pterygota</taxon>
        <taxon>Neoptera</taxon>
        <taxon>Endopterygota</taxon>
        <taxon>Diptera</taxon>
        <taxon>Nematocera</taxon>
        <taxon>Sciaroidea</taxon>
        <taxon>Sciaridae</taxon>
        <taxon>Pseudolycoriella</taxon>
    </lineage>
</organism>
<feature type="transmembrane region" description="Helical" evidence="1">
    <location>
        <begin position="20"/>
        <end position="37"/>
    </location>
</feature>
<dbReference type="OrthoDB" id="6334967at2759"/>
<keyword evidence="1" id="KW-0472">Membrane</keyword>
<keyword evidence="1" id="KW-0812">Transmembrane</keyword>
<feature type="transmembrane region" description="Helical" evidence="1">
    <location>
        <begin position="240"/>
        <end position="262"/>
    </location>
</feature>
<dbReference type="PANTHER" id="PTHR21879:SF4">
    <property type="entry name" value="OSIRIS 17, ISOFORM C"/>
    <property type="match status" value="1"/>
</dbReference>
<evidence type="ECO:0000313" key="3">
    <source>
        <dbReference type="Proteomes" id="UP001151699"/>
    </source>
</evidence>
<dbReference type="InterPro" id="IPR012464">
    <property type="entry name" value="DUF1676"/>
</dbReference>
<proteinExistence type="predicted"/>
<protein>
    <submittedName>
        <fullName evidence="2">Uncharacterized protein</fullName>
    </submittedName>
</protein>
<dbReference type="AlphaFoldDB" id="A0A9Q0MT63"/>
<dbReference type="Proteomes" id="UP001151699">
    <property type="component" value="Chromosome X"/>
</dbReference>
<comment type="caution">
    <text evidence="2">The sequence shown here is derived from an EMBL/GenBank/DDBJ whole genome shotgun (WGS) entry which is preliminary data.</text>
</comment>
<evidence type="ECO:0000256" key="1">
    <source>
        <dbReference type="SAM" id="Phobius"/>
    </source>
</evidence>
<sequence length="605" mass="69322">MRRTRLSYSFKMVSRTNIELNIVLIAIVLVFSIDSVCPSNVNNNLSTTPIPPKIQYTTETVNRNISASKSVENDMPLFSTDNELWDGLIKDCLHKPSFSCFQKNVHNYLNSALELDDVNVTSSFKFLKNKVDLYKYTKEANDHLMKENEIPDEEARSASPIEEVTDALSGKGVQFLMTHDIELNMPSILFDSSILRISPRSFEGNGALVKVELMPNEARGVKATGRILFKKIKKFFRNKLLLSFLAIVLVIKLIKIKVLWILPLIVGVTTAKKLVLKFVLFLFPALANIFKLCSYYHKNYHDTKFHHHQHHISHLHTVVPPWYNEPHHDHSVTGYSGPELIYTNPPKGHPSEYLHGHSNYGHDWEPSGLGSEYISDVHRNAHVHSFKPKVDDVNEINSWGLGTTMPSSASHSNNYNPLLKDTVMRNVKIDQIGQHNSPVYTPVKVAPKIQYNMIQNDKMAHEAQRLQAQQKEAMRILTEQKLVTQQQKILQQQPFVQDTSGTSTYLDPFYSPILAKIDKIFLQLNVIDESCRERLVCNMYKNPAKYSPHSNFISAELSRDTAELRRPDSTNPAVIRFYRYVQAARDGQDQKDCQEFYKLCQIRLD</sequence>
<evidence type="ECO:0000313" key="2">
    <source>
        <dbReference type="EMBL" id="KAJ6637523.1"/>
    </source>
</evidence>
<gene>
    <name evidence="2" type="ORF">Bhyg_10254</name>
</gene>